<evidence type="ECO:0000313" key="4">
    <source>
        <dbReference type="Proteomes" id="UP001497516"/>
    </source>
</evidence>
<name>A0AAV2GBW8_9ROSI</name>
<feature type="region of interest" description="Disordered" evidence="2">
    <location>
        <begin position="36"/>
        <end position="65"/>
    </location>
</feature>
<gene>
    <name evidence="3" type="ORF">LTRI10_LOCUS47602</name>
</gene>
<feature type="region of interest" description="Disordered" evidence="2">
    <location>
        <begin position="79"/>
        <end position="102"/>
    </location>
</feature>
<dbReference type="GO" id="GO:0000470">
    <property type="term" value="P:maturation of LSU-rRNA"/>
    <property type="evidence" value="ECO:0007669"/>
    <property type="project" value="TreeGrafter"/>
</dbReference>
<dbReference type="PANTHER" id="PTHR13245:SF14">
    <property type="entry name" value="RRP15-LIKE PROTEIN"/>
    <property type="match status" value="1"/>
</dbReference>
<evidence type="ECO:0000256" key="1">
    <source>
        <dbReference type="ARBA" id="ARBA00007462"/>
    </source>
</evidence>
<dbReference type="InterPro" id="IPR012459">
    <property type="entry name" value="Rrp15"/>
</dbReference>
<evidence type="ECO:0008006" key="5">
    <source>
        <dbReference type="Google" id="ProtNLM"/>
    </source>
</evidence>
<sequence>MREVNKAQVAQKGLNPLRSKDAKVINKRKKDAFYGELRKAPSGSSTIKANTLEDAEGAPSWAPLRDDSMLTNLKMKDWDKKQDAGVEDNIRRSSDDSSSYEN</sequence>
<dbReference type="PANTHER" id="PTHR13245">
    <property type="entry name" value="RRP15-LIKE PROTEIN"/>
    <property type="match status" value="1"/>
</dbReference>
<dbReference type="EMBL" id="OZ034821">
    <property type="protein sequence ID" value="CAL1407971.1"/>
    <property type="molecule type" value="Genomic_DNA"/>
</dbReference>
<feature type="compositionally biased region" description="Basic and acidic residues" evidence="2">
    <location>
        <begin position="79"/>
        <end position="95"/>
    </location>
</feature>
<dbReference type="GO" id="GO:0030687">
    <property type="term" value="C:preribosome, large subunit precursor"/>
    <property type="evidence" value="ECO:0007669"/>
    <property type="project" value="TreeGrafter"/>
</dbReference>
<keyword evidence="4" id="KW-1185">Reference proteome</keyword>
<dbReference type="GO" id="GO:0000460">
    <property type="term" value="P:maturation of 5.8S rRNA"/>
    <property type="evidence" value="ECO:0007669"/>
    <property type="project" value="TreeGrafter"/>
</dbReference>
<evidence type="ECO:0000256" key="2">
    <source>
        <dbReference type="SAM" id="MobiDB-lite"/>
    </source>
</evidence>
<organism evidence="3 4">
    <name type="scientific">Linum trigynum</name>
    <dbReference type="NCBI Taxonomy" id="586398"/>
    <lineage>
        <taxon>Eukaryota</taxon>
        <taxon>Viridiplantae</taxon>
        <taxon>Streptophyta</taxon>
        <taxon>Embryophyta</taxon>
        <taxon>Tracheophyta</taxon>
        <taxon>Spermatophyta</taxon>
        <taxon>Magnoliopsida</taxon>
        <taxon>eudicotyledons</taxon>
        <taxon>Gunneridae</taxon>
        <taxon>Pentapetalae</taxon>
        <taxon>rosids</taxon>
        <taxon>fabids</taxon>
        <taxon>Malpighiales</taxon>
        <taxon>Linaceae</taxon>
        <taxon>Linum</taxon>
    </lineage>
</organism>
<protein>
    <recommendedName>
        <fullName evidence="5">RRP15-like protein</fullName>
    </recommendedName>
</protein>
<comment type="similarity">
    <text evidence="1">Belongs to the RRP15 family.</text>
</comment>
<evidence type="ECO:0000313" key="3">
    <source>
        <dbReference type="EMBL" id="CAL1407971.1"/>
    </source>
</evidence>
<proteinExistence type="inferred from homology"/>
<dbReference type="AlphaFoldDB" id="A0AAV2GBW8"/>
<dbReference type="Proteomes" id="UP001497516">
    <property type="component" value="Chromosome 8"/>
</dbReference>
<reference evidence="3 4" key="1">
    <citation type="submission" date="2024-04" db="EMBL/GenBank/DDBJ databases">
        <authorList>
            <person name="Fracassetti M."/>
        </authorList>
    </citation>
    <scope>NUCLEOTIDE SEQUENCE [LARGE SCALE GENOMIC DNA]</scope>
</reference>
<feature type="region of interest" description="Disordered" evidence="2">
    <location>
        <begin position="1"/>
        <end position="22"/>
    </location>
</feature>
<accession>A0AAV2GBW8</accession>